<feature type="region of interest" description="Disordered" evidence="1">
    <location>
        <begin position="1"/>
        <end position="23"/>
    </location>
</feature>
<dbReference type="AlphaFoldDB" id="A0A670YN22"/>
<accession>A0A670YN22</accession>
<reference evidence="2" key="2">
    <citation type="submission" date="2025-09" db="UniProtKB">
        <authorList>
            <consortium name="Ensembl"/>
        </authorList>
    </citation>
    <scope>IDENTIFICATION</scope>
</reference>
<reference evidence="2" key="1">
    <citation type="submission" date="2025-08" db="UniProtKB">
        <authorList>
            <consortium name="Ensembl"/>
        </authorList>
    </citation>
    <scope>IDENTIFICATION</scope>
</reference>
<feature type="compositionally biased region" description="Polar residues" evidence="1">
    <location>
        <begin position="8"/>
        <end position="23"/>
    </location>
</feature>
<dbReference type="Proteomes" id="UP000472273">
    <property type="component" value="Unplaced"/>
</dbReference>
<dbReference type="GeneTree" id="ENSGT00950000185349"/>
<evidence type="ECO:0000313" key="3">
    <source>
        <dbReference type="Proteomes" id="UP000472273"/>
    </source>
</evidence>
<evidence type="ECO:0000256" key="1">
    <source>
        <dbReference type="SAM" id="MobiDB-lite"/>
    </source>
</evidence>
<protein>
    <submittedName>
        <fullName evidence="2">Uncharacterized protein</fullName>
    </submittedName>
</protein>
<evidence type="ECO:0000313" key="2">
    <source>
        <dbReference type="Ensembl" id="ENSPTXP00000009961.1"/>
    </source>
</evidence>
<proteinExistence type="predicted"/>
<sequence>MYFFLGSSARQFSPSPCDQSHSRTSGTYLLPLLRTPPDHTSTESFLLRGPISMNESFHGHRLSKEKRLTVAIPVLM</sequence>
<name>A0A670YN22_PSETE</name>
<organism evidence="2 3">
    <name type="scientific">Pseudonaja textilis</name>
    <name type="common">Eastern brown snake</name>
    <dbReference type="NCBI Taxonomy" id="8673"/>
    <lineage>
        <taxon>Eukaryota</taxon>
        <taxon>Metazoa</taxon>
        <taxon>Chordata</taxon>
        <taxon>Craniata</taxon>
        <taxon>Vertebrata</taxon>
        <taxon>Euteleostomi</taxon>
        <taxon>Lepidosauria</taxon>
        <taxon>Squamata</taxon>
        <taxon>Bifurcata</taxon>
        <taxon>Unidentata</taxon>
        <taxon>Episquamata</taxon>
        <taxon>Toxicofera</taxon>
        <taxon>Serpentes</taxon>
        <taxon>Colubroidea</taxon>
        <taxon>Elapidae</taxon>
        <taxon>Hydrophiinae</taxon>
        <taxon>Pseudonaja</taxon>
    </lineage>
</organism>
<keyword evidence="3" id="KW-1185">Reference proteome</keyword>
<dbReference type="Ensembl" id="ENSPTXT00000010301.1">
    <property type="protein sequence ID" value="ENSPTXP00000009961.1"/>
    <property type="gene ID" value="ENSPTXG00000007097.1"/>
</dbReference>